<gene>
    <name evidence="2" type="ORF">STCU_12124</name>
</gene>
<evidence type="ECO:0000256" key="1">
    <source>
        <dbReference type="SAM" id="MobiDB-lite"/>
    </source>
</evidence>
<feature type="region of interest" description="Disordered" evidence="1">
    <location>
        <begin position="232"/>
        <end position="255"/>
    </location>
</feature>
<sequence>MGVSGPPEEQPALRDDGALAVMDGTALSTLPALLGDRLELLKGSPSTVAALVAVLVGKFPSSAMALSFVQRSAPDTLRHAVVLHALLRQCVREADGWRRAVPLLLQYGTARVEPVPTDVLSALVLQLRAARQVSLLVRLLQAYVVPRDCTLSHAALCAMYEAILAHNKAVHRVAQEEVEEALTAAPAHGTAADGEAALALLPPVAGSGGVHWLSALSWATKMQAATKEDRIRVTGTGPSDGAVSAPPGGGRGDGPAAVDGDATAVVHICAEAGSPQGALRAMGYARKVDRTELPLTSEVRAVLYCMLYNRPYEAEAIVAKATREKSEPETGPLRLLLQTVREAKMREERARDK</sequence>
<protein>
    <submittedName>
        <fullName evidence="2">Uncharacterized protein</fullName>
    </submittedName>
</protein>
<dbReference type="EMBL" id="ATMH01012215">
    <property type="protein sequence ID" value="EPY15319.1"/>
    <property type="molecule type" value="Genomic_DNA"/>
</dbReference>
<accession>S9TEC7</accession>
<organism evidence="2 3">
    <name type="scientific">Strigomonas culicis</name>
    <dbReference type="NCBI Taxonomy" id="28005"/>
    <lineage>
        <taxon>Eukaryota</taxon>
        <taxon>Discoba</taxon>
        <taxon>Euglenozoa</taxon>
        <taxon>Kinetoplastea</taxon>
        <taxon>Metakinetoplastina</taxon>
        <taxon>Trypanosomatida</taxon>
        <taxon>Trypanosomatidae</taxon>
        <taxon>Strigomonadinae</taxon>
        <taxon>Strigomonas</taxon>
    </lineage>
</organism>
<dbReference type="AlphaFoldDB" id="S9TEC7"/>
<evidence type="ECO:0000313" key="3">
    <source>
        <dbReference type="Proteomes" id="UP000015354"/>
    </source>
</evidence>
<reference evidence="2 3" key="1">
    <citation type="journal article" date="2013" name="PLoS ONE">
        <title>Predicting the Proteins of Angomonas deanei, Strigomonas culicis and Their Respective Endosymbionts Reveals New Aspects of the Trypanosomatidae Family.</title>
        <authorList>
            <person name="Motta M.C."/>
            <person name="Martins A.C."/>
            <person name="de Souza S.S."/>
            <person name="Catta-Preta C.M."/>
            <person name="Silva R."/>
            <person name="Klein C.C."/>
            <person name="de Almeida L.G."/>
            <person name="de Lima Cunha O."/>
            <person name="Ciapina L.P."/>
            <person name="Brocchi M."/>
            <person name="Colabardini A.C."/>
            <person name="de Araujo Lima B."/>
            <person name="Machado C.R."/>
            <person name="de Almeida Soares C.M."/>
            <person name="Probst C.M."/>
            <person name="de Menezes C.B."/>
            <person name="Thompson C.E."/>
            <person name="Bartholomeu D.C."/>
            <person name="Gradia D.F."/>
            <person name="Pavoni D.P."/>
            <person name="Grisard E.C."/>
            <person name="Fantinatti-Garboggini F."/>
            <person name="Marchini F.K."/>
            <person name="Rodrigues-Luiz G.F."/>
            <person name="Wagner G."/>
            <person name="Goldman G.H."/>
            <person name="Fietto J.L."/>
            <person name="Elias M.C."/>
            <person name="Goldman M.H."/>
            <person name="Sagot M.F."/>
            <person name="Pereira M."/>
            <person name="Stoco P.H."/>
            <person name="de Mendonca-Neto R.P."/>
            <person name="Teixeira S.M."/>
            <person name="Maciel T.E."/>
            <person name="de Oliveira Mendes T.A."/>
            <person name="Urmenyi T.P."/>
            <person name="de Souza W."/>
            <person name="Schenkman S."/>
            <person name="de Vasconcelos A.T."/>
        </authorList>
    </citation>
    <scope>NUCLEOTIDE SEQUENCE [LARGE SCALE GENOMIC DNA]</scope>
</reference>
<proteinExistence type="predicted"/>
<name>S9TEC7_9TRYP</name>
<comment type="caution">
    <text evidence="2">The sequence shown here is derived from an EMBL/GenBank/DDBJ whole genome shotgun (WGS) entry which is preliminary data.</text>
</comment>
<keyword evidence="3" id="KW-1185">Reference proteome</keyword>
<evidence type="ECO:0000313" key="2">
    <source>
        <dbReference type="EMBL" id="EPY15319.1"/>
    </source>
</evidence>
<dbReference type="Proteomes" id="UP000015354">
    <property type="component" value="Unassembled WGS sequence"/>
</dbReference>